<gene>
    <name evidence="10" type="primary">LOC106543541</name>
</gene>
<feature type="region of interest" description="Disordered" evidence="6">
    <location>
        <begin position="625"/>
        <end position="644"/>
    </location>
</feature>
<evidence type="ECO:0000313" key="9">
    <source>
        <dbReference type="Proteomes" id="UP000504617"/>
    </source>
</evidence>
<dbReference type="GO" id="GO:0016342">
    <property type="term" value="C:catenin complex"/>
    <property type="evidence" value="ECO:0007669"/>
    <property type="project" value="TreeGrafter"/>
</dbReference>
<dbReference type="InterPro" id="IPR002126">
    <property type="entry name" value="Cadherin-like_dom"/>
</dbReference>
<dbReference type="GO" id="GO:0005509">
    <property type="term" value="F:calcium ion binding"/>
    <property type="evidence" value="ECO:0007669"/>
    <property type="project" value="UniProtKB-UniRule"/>
</dbReference>
<dbReference type="CDD" id="cd11304">
    <property type="entry name" value="Cadherin_repeat"/>
    <property type="match status" value="3"/>
</dbReference>
<dbReference type="PANTHER" id="PTHR24027:SF438">
    <property type="entry name" value="CADHERIN 23"/>
    <property type="match status" value="1"/>
</dbReference>
<keyword evidence="7" id="KW-1133">Transmembrane helix</keyword>
<evidence type="ECO:0000256" key="2">
    <source>
        <dbReference type="ARBA" id="ARBA00022737"/>
    </source>
</evidence>
<evidence type="ECO:0000256" key="1">
    <source>
        <dbReference type="ARBA" id="ARBA00004370"/>
    </source>
</evidence>
<protein>
    <submittedName>
        <fullName evidence="10">Cadherin-23-like</fullName>
    </submittedName>
</protein>
<evidence type="ECO:0000259" key="8">
    <source>
        <dbReference type="PROSITE" id="PS50268"/>
    </source>
</evidence>
<dbReference type="FunFam" id="2.60.40.60:FF:000206">
    <property type="entry name" value="cadherin-23 isoform X1"/>
    <property type="match status" value="1"/>
</dbReference>
<dbReference type="RefSeq" id="XP_013915061.1">
    <property type="nucleotide sequence ID" value="XM_014059586.1"/>
</dbReference>
<dbReference type="GO" id="GO:0007156">
    <property type="term" value="P:homophilic cell adhesion via plasma membrane adhesion molecules"/>
    <property type="evidence" value="ECO:0007669"/>
    <property type="project" value="InterPro"/>
</dbReference>
<dbReference type="InterPro" id="IPR020894">
    <property type="entry name" value="Cadherin_CS"/>
</dbReference>
<keyword evidence="9" id="KW-1185">Reference proteome</keyword>
<dbReference type="GO" id="GO:0016477">
    <property type="term" value="P:cell migration"/>
    <property type="evidence" value="ECO:0007669"/>
    <property type="project" value="TreeGrafter"/>
</dbReference>
<comment type="subcellular location">
    <subcellularLocation>
        <location evidence="1">Membrane</location>
    </subcellularLocation>
</comment>
<dbReference type="OrthoDB" id="9990384at2759"/>
<keyword evidence="4 7" id="KW-0472">Membrane</keyword>
<dbReference type="GO" id="GO:0031175">
    <property type="term" value="P:neuron projection development"/>
    <property type="evidence" value="ECO:0007669"/>
    <property type="project" value="TreeGrafter"/>
</dbReference>
<dbReference type="Gene3D" id="2.60.40.60">
    <property type="entry name" value="Cadherins"/>
    <property type="match status" value="4"/>
</dbReference>
<dbReference type="GO" id="GO:0008013">
    <property type="term" value="F:beta-catenin binding"/>
    <property type="evidence" value="ECO:0007669"/>
    <property type="project" value="TreeGrafter"/>
</dbReference>
<dbReference type="PRINTS" id="PR00205">
    <property type="entry name" value="CADHERIN"/>
</dbReference>
<feature type="domain" description="Cadherin" evidence="8">
    <location>
        <begin position="52"/>
        <end position="173"/>
    </location>
</feature>
<dbReference type="GeneID" id="106543541"/>
<feature type="transmembrane region" description="Helical" evidence="7">
    <location>
        <begin position="409"/>
        <end position="432"/>
    </location>
</feature>
<name>A0A6I9XMA6_9SAUR</name>
<feature type="domain" description="Cadherin" evidence="8">
    <location>
        <begin position="3"/>
        <end position="45"/>
    </location>
</feature>
<sequence length="662" mass="74453">MRLDREKQAAYSLIIVACDQGQPPYETMQPLQVALDDIDDNEPVFLKPPKGSPLYQVLSVPEHSRPGTVVGNVTGAMDADEGTNAIVYYYIAAGNRENNFQLSREGKLQVLRDLDREKQSFYSIIVKASSNRNWNPPQGRRAARLQAMDLSTDDTLQDVRIFLSDINDQSPRFTKSEYTAGVATDAKVGSELIKLVALDADIGNNSLVLYSILGIRYIKQQSNDSDEVANIFSIGNLDGILRTFDLFTAYNPGYFVVDVMASDLAGHNDTTVVGIYILRDDQRVKIIINEIPDKVRQFEEEFISLLSNITGAIVNTDDVQFHVDKKGRVNFAQTELLIHVVNRETNRILDVERRLQSYERFNLTVVATDKGRPPLWGTTMLQLDVIDINDNRPVFVRPPNGTILHIKEMAIIILAILLFLAAMLFILMNWYYRTAHKRKLKAIVAGSAGNRDFMDIMDMPNTNKYSFDGANPVWLDPFCRNLELAAQAEHEDDLPENLSEITDLWNSPTRTHGTFGRGPSASKPEEDRYLRAAIQEYDNIAKLGQIMREGPIKLIQNDLDDEEEEPRSPSQGSLRFRHQQPIELKGPDGIHVVHGSTGTLLTSDLNSLPEDDQKILARSLETLTAEGGSYSDRNARTESAKSTPMHKMREVIMESPLEITEL</sequence>
<dbReference type="InterPro" id="IPR039808">
    <property type="entry name" value="Cadherin"/>
</dbReference>
<accession>A0A6I9XMA6</accession>
<dbReference type="PROSITE" id="PS51257">
    <property type="entry name" value="PROKAR_LIPOPROTEIN"/>
    <property type="match status" value="1"/>
</dbReference>
<evidence type="ECO:0000256" key="5">
    <source>
        <dbReference type="PROSITE-ProRule" id="PRU00043"/>
    </source>
</evidence>
<dbReference type="Pfam" id="PF00028">
    <property type="entry name" value="Cadherin"/>
    <property type="match status" value="1"/>
</dbReference>
<dbReference type="GO" id="GO:0045296">
    <property type="term" value="F:cadherin binding"/>
    <property type="evidence" value="ECO:0007669"/>
    <property type="project" value="TreeGrafter"/>
</dbReference>
<proteinExistence type="predicted"/>
<dbReference type="InterPro" id="IPR015919">
    <property type="entry name" value="Cadherin-like_sf"/>
</dbReference>
<evidence type="ECO:0000256" key="3">
    <source>
        <dbReference type="ARBA" id="ARBA00022837"/>
    </source>
</evidence>
<feature type="domain" description="Cadherin" evidence="8">
    <location>
        <begin position="174"/>
        <end position="395"/>
    </location>
</feature>
<dbReference type="AlphaFoldDB" id="A0A6I9XMA6"/>
<organism evidence="9 10">
    <name type="scientific">Thamnophis sirtalis</name>
    <dbReference type="NCBI Taxonomy" id="35019"/>
    <lineage>
        <taxon>Eukaryota</taxon>
        <taxon>Metazoa</taxon>
        <taxon>Chordata</taxon>
        <taxon>Craniata</taxon>
        <taxon>Vertebrata</taxon>
        <taxon>Euteleostomi</taxon>
        <taxon>Lepidosauria</taxon>
        <taxon>Squamata</taxon>
        <taxon>Bifurcata</taxon>
        <taxon>Unidentata</taxon>
        <taxon>Episquamata</taxon>
        <taxon>Toxicofera</taxon>
        <taxon>Serpentes</taxon>
        <taxon>Colubroidea</taxon>
        <taxon>Colubridae</taxon>
        <taxon>Natricinae</taxon>
        <taxon>Thamnophis</taxon>
    </lineage>
</organism>
<evidence type="ECO:0000256" key="4">
    <source>
        <dbReference type="ARBA" id="ARBA00023136"/>
    </source>
</evidence>
<evidence type="ECO:0000256" key="6">
    <source>
        <dbReference type="SAM" id="MobiDB-lite"/>
    </source>
</evidence>
<dbReference type="KEGG" id="tsr:106543541"/>
<evidence type="ECO:0000313" key="10">
    <source>
        <dbReference type="RefSeq" id="XP_013915061.1"/>
    </source>
</evidence>
<evidence type="ECO:0000256" key="7">
    <source>
        <dbReference type="SAM" id="Phobius"/>
    </source>
</evidence>
<dbReference type="PROSITE" id="PS50268">
    <property type="entry name" value="CADHERIN_2"/>
    <property type="match status" value="3"/>
</dbReference>
<dbReference type="Proteomes" id="UP000504617">
    <property type="component" value="Unplaced"/>
</dbReference>
<dbReference type="PROSITE" id="PS00232">
    <property type="entry name" value="CADHERIN_1"/>
    <property type="match status" value="1"/>
</dbReference>
<keyword evidence="7" id="KW-0812">Transmembrane</keyword>
<keyword evidence="3 5" id="KW-0106">Calcium</keyword>
<dbReference type="FunFam" id="2.60.40.60:FF:000175">
    <property type="entry name" value="cadherin-23 isoform X1"/>
    <property type="match status" value="1"/>
</dbReference>
<dbReference type="PANTHER" id="PTHR24027">
    <property type="entry name" value="CADHERIN-23"/>
    <property type="match status" value="1"/>
</dbReference>
<reference evidence="10" key="1">
    <citation type="submission" date="2025-08" db="UniProtKB">
        <authorList>
            <consortium name="RefSeq"/>
        </authorList>
    </citation>
    <scope>IDENTIFICATION</scope>
</reference>
<dbReference type="SUPFAM" id="SSF49313">
    <property type="entry name" value="Cadherin-like"/>
    <property type="match status" value="4"/>
</dbReference>
<dbReference type="SMART" id="SM00112">
    <property type="entry name" value="CA"/>
    <property type="match status" value="3"/>
</dbReference>
<keyword evidence="2" id="KW-0677">Repeat</keyword>